<name>A0A516Q3X4_9ACTN</name>
<sequence length="329" mass="35031">MRARWPRSIIALVIIAGLVRASELLGIGLLISNIDRISAELSALSAPETSTLPADDPTVVLPKQQRADVAATLTGAGYDCLIESSRRLAITGCYRYDDDLWVDLRFRTVHGAIVGISLDGGSYDNGDSVEFRRQVKIIASTAMDAATVHQVLGGVDRAAARNGPVTVDTTSARGWSGTVSTNADQYGNEFSLRLNSTGDRDGRFLAPRILPLSADAAAGILDDLGYDCADAGAERDCDDVDATVLGDEGTITIIGQQDGIGRIEADFDDLQVLADFLAVVRRADPADARLLTAAVLRTNDGRSHHLVINNLMVAAEPGWVGIYGIDWPL</sequence>
<dbReference type="RefSeq" id="WP_143988073.1">
    <property type="nucleotide sequence ID" value="NZ_CP041692.1"/>
</dbReference>
<accession>A0A516Q3X4</accession>
<evidence type="ECO:0000313" key="2">
    <source>
        <dbReference type="Proteomes" id="UP000319263"/>
    </source>
</evidence>
<keyword evidence="2" id="KW-1185">Reference proteome</keyword>
<proteinExistence type="predicted"/>
<protein>
    <submittedName>
        <fullName evidence="1">Uncharacterized protein</fullName>
    </submittedName>
</protein>
<reference evidence="1 2" key="1">
    <citation type="submission" date="2019-07" db="EMBL/GenBank/DDBJ databases">
        <title>Microlunatus dokdonensis sp. nov. isolated from the rhizospheric soil of the wild plant Elymus tsukushiensis.</title>
        <authorList>
            <person name="Ghim S.-Y."/>
            <person name="Hwang Y.-J."/>
            <person name="Son J.-S."/>
            <person name="Shin J.-H."/>
        </authorList>
    </citation>
    <scope>NUCLEOTIDE SEQUENCE [LARGE SCALE GENOMIC DNA]</scope>
    <source>
        <strain evidence="1 2">KUDC0627</strain>
    </source>
</reference>
<gene>
    <name evidence="1" type="ORF">FOE78_21490</name>
</gene>
<dbReference type="Proteomes" id="UP000319263">
    <property type="component" value="Chromosome"/>
</dbReference>
<organism evidence="1 2">
    <name type="scientific">Microlunatus elymi</name>
    <dbReference type="NCBI Taxonomy" id="2596828"/>
    <lineage>
        <taxon>Bacteria</taxon>
        <taxon>Bacillati</taxon>
        <taxon>Actinomycetota</taxon>
        <taxon>Actinomycetes</taxon>
        <taxon>Propionibacteriales</taxon>
        <taxon>Propionibacteriaceae</taxon>
        <taxon>Microlunatus</taxon>
    </lineage>
</organism>
<dbReference type="KEGG" id="mik:FOE78_21490"/>
<evidence type="ECO:0000313" key="1">
    <source>
        <dbReference type="EMBL" id="QDP98130.1"/>
    </source>
</evidence>
<dbReference type="EMBL" id="CP041692">
    <property type="protein sequence ID" value="QDP98130.1"/>
    <property type="molecule type" value="Genomic_DNA"/>
</dbReference>
<dbReference type="AlphaFoldDB" id="A0A516Q3X4"/>